<accession>A0A5C1E6M6</accession>
<dbReference type="AlphaFoldDB" id="A0A5C1E6M6"/>
<gene>
    <name evidence="2" type="ORF">OTERR_10740</name>
</gene>
<name>A0A5C1E6M6_9RHOO</name>
<evidence type="ECO:0000256" key="1">
    <source>
        <dbReference type="SAM" id="Phobius"/>
    </source>
</evidence>
<keyword evidence="1" id="KW-0472">Membrane</keyword>
<protein>
    <submittedName>
        <fullName evidence="2">Uncharacterized protein</fullName>
    </submittedName>
</protein>
<evidence type="ECO:0000313" key="2">
    <source>
        <dbReference type="EMBL" id="QEL64550.1"/>
    </source>
</evidence>
<feature type="transmembrane region" description="Helical" evidence="1">
    <location>
        <begin position="12"/>
        <end position="31"/>
    </location>
</feature>
<dbReference type="EMBL" id="CP022579">
    <property type="protein sequence ID" value="QEL64550.1"/>
    <property type="molecule type" value="Genomic_DNA"/>
</dbReference>
<feature type="transmembrane region" description="Helical" evidence="1">
    <location>
        <begin position="43"/>
        <end position="63"/>
    </location>
</feature>
<sequence>MQVLIRRNGKLVFLTIVWLAVFLLALLLSLLLDLAEQTLPLNLVVRTGVSTAIIVLALNLFLVPRLRALLGEG</sequence>
<dbReference type="KEGG" id="otr:OTERR_10740"/>
<evidence type="ECO:0000313" key="3">
    <source>
        <dbReference type="Proteomes" id="UP000323671"/>
    </source>
</evidence>
<dbReference type="RefSeq" id="WP_054622390.1">
    <property type="nucleotide sequence ID" value="NZ_CP022579.1"/>
</dbReference>
<keyword evidence="1" id="KW-0812">Transmembrane</keyword>
<dbReference type="Proteomes" id="UP000323671">
    <property type="component" value="Chromosome"/>
</dbReference>
<proteinExistence type="predicted"/>
<keyword evidence="3" id="KW-1185">Reference proteome</keyword>
<organism evidence="2 3">
    <name type="scientific">Oryzomicrobium terrae</name>
    <dbReference type="NCBI Taxonomy" id="1735038"/>
    <lineage>
        <taxon>Bacteria</taxon>
        <taxon>Pseudomonadati</taxon>
        <taxon>Pseudomonadota</taxon>
        <taxon>Betaproteobacteria</taxon>
        <taxon>Rhodocyclales</taxon>
        <taxon>Rhodocyclaceae</taxon>
        <taxon>Oryzomicrobium</taxon>
    </lineage>
</organism>
<reference evidence="2 3" key="1">
    <citation type="submission" date="2017-07" db="EMBL/GenBank/DDBJ databases">
        <title>Complete genome sequence of Oryzomicrobium terrae TPP412.</title>
        <authorList>
            <person name="Chiu L.-W."/>
            <person name="Lo K.-J."/>
            <person name="Tsai Y.-M."/>
            <person name="Lin S.-S."/>
            <person name="Kuo C.-H."/>
            <person name="Liu C.-T."/>
        </authorList>
    </citation>
    <scope>NUCLEOTIDE SEQUENCE [LARGE SCALE GENOMIC DNA]</scope>
    <source>
        <strain evidence="2 3">TPP412</strain>
    </source>
</reference>
<keyword evidence="1" id="KW-1133">Transmembrane helix</keyword>